<evidence type="ECO:0000256" key="2">
    <source>
        <dbReference type="ARBA" id="ARBA00022448"/>
    </source>
</evidence>
<organism evidence="12">
    <name type="scientific">Jonesiaceae bacterium BS-20</name>
    <dbReference type="NCBI Taxonomy" id="3120821"/>
    <lineage>
        <taxon>Bacteria</taxon>
        <taxon>Bacillati</taxon>
        <taxon>Actinomycetota</taxon>
        <taxon>Actinomycetes</taxon>
        <taxon>Micrococcales</taxon>
        <taxon>Jonesiaceae</taxon>
    </lineage>
</organism>
<comment type="catalytic activity">
    <reaction evidence="11">
        <text>Na(+)(in) + 2 H(+)(out) = Na(+)(out) + 2 H(+)(in)</text>
        <dbReference type="Rhea" id="RHEA:29251"/>
        <dbReference type="ChEBI" id="CHEBI:15378"/>
        <dbReference type="ChEBI" id="CHEBI:29101"/>
    </reaction>
</comment>
<keyword evidence="10 11" id="KW-0739">Sodium transport</keyword>
<keyword evidence="6 11" id="KW-1133">Transmembrane helix</keyword>
<keyword evidence="8 11" id="KW-0406">Ion transport</keyword>
<dbReference type="NCBIfam" id="TIGR00773">
    <property type="entry name" value="NhaA"/>
    <property type="match status" value="1"/>
</dbReference>
<feature type="transmembrane region" description="Helical" evidence="11">
    <location>
        <begin position="372"/>
        <end position="391"/>
    </location>
</feature>
<evidence type="ECO:0000256" key="8">
    <source>
        <dbReference type="ARBA" id="ARBA00023065"/>
    </source>
</evidence>
<keyword evidence="3 11" id="KW-0050">Antiport</keyword>
<evidence type="ECO:0000256" key="6">
    <source>
        <dbReference type="ARBA" id="ARBA00022989"/>
    </source>
</evidence>
<keyword evidence="5 11" id="KW-0812">Transmembrane</keyword>
<evidence type="ECO:0000256" key="5">
    <source>
        <dbReference type="ARBA" id="ARBA00022692"/>
    </source>
</evidence>
<name>A0AAU7DUK0_9MICO</name>
<protein>
    <recommendedName>
        <fullName evidence="11">Na(+)/H(+) antiporter NhaA</fullName>
    </recommendedName>
    <alternativeName>
        <fullName evidence="11">Sodium/proton antiporter NhaA</fullName>
    </alternativeName>
</protein>
<evidence type="ECO:0000256" key="3">
    <source>
        <dbReference type="ARBA" id="ARBA00022449"/>
    </source>
</evidence>
<evidence type="ECO:0000256" key="9">
    <source>
        <dbReference type="ARBA" id="ARBA00023136"/>
    </source>
</evidence>
<dbReference type="EMBL" id="CP146203">
    <property type="protein sequence ID" value="XBH21131.1"/>
    <property type="molecule type" value="Genomic_DNA"/>
</dbReference>
<feature type="transmembrane region" description="Helical" evidence="11">
    <location>
        <begin position="20"/>
        <end position="37"/>
    </location>
</feature>
<feature type="transmembrane region" description="Helical" evidence="11">
    <location>
        <begin position="299"/>
        <end position="323"/>
    </location>
</feature>
<evidence type="ECO:0000313" key="12">
    <source>
        <dbReference type="EMBL" id="XBH21131.1"/>
    </source>
</evidence>
<feature type="transmembrane region" description="Helical" evidence="11">
    <location>
        <begin position="101"/>
        <end position="121"/>
    </location>
</feature>
<keyword evidence="7 11" id="KW-0915">Sodium</keyword>
<sequence>MSSQPASTQSRLRSLLSQDTFSGGLLILGAVIALIWANSPWREAYHSFSGFTIGPSALHLDLSLGTWAADGLLAIFFFVVGVELKQEIVSGALSKPKEAAVPVLAAIGGMALPAIVFAVLITVQGDSGAIHGWAIPTATDIAFALAILGLFGKGLPKALRIFLMTLAVVDDLLAIIIIAIFYTSGLNFLALGGALLAVGTFAILVRLRNPHWWLLIPVALVAWTLMHTSGVHATIAGVLMGLSVPANLVHGERAPRTERYEHAVSPISAGLALPIFAFFAAGVTIVGDTSFGELTGTPVFISVAVALIAGKLLGVLGMTALVVKTTPLRLPDAIGVRDLLPVAFLCGIGFTVSLLIAELSYTDIAHTTPAKVAILSASVIAAILGAITLRLDARKARHHDMNEDGVRDRNIELM</sequence>
<keyword evidence="2 11" id="KW-0813">Transport</keyword>
<dbReference type="GO" id="GO:0015385">
    <property type="term" value="F:sodium:proton antiporter activity"/>
    <property type="evidence" value="ECO:0007669"/>
    <property type="project" value="UniProtKB-UniRule"/>
</dbReference>
<feature type="transmembrane region" description="Helical" evidence="11">
    <location>
        <begin position="234"/>
        <end position="251"/>
    </location>
</feature>
<dbReference type="GO" id="GO:0005886">
    <property type="term" value="C:plasma membrane"/>
    <property type="evidence" value="ECO:0007669"/>
    <property type="project" value="UniProtKB-SubCell"/>
</dbReference>
<dbReference type="AlphaFoldDB" id="A0AAU7DUK0"/>
<keyword evidence="9 11" id="KW-0472">Membrane</keyword>
<feature type="transmembrane region" description="Helical" evidence="11">
    <location>
        <begin position="57"/>
        <end position="80"/>
    </location>
</feature>
<comment type="similarity">
    <text evidence="11">Belongs to the NhaA Na(+)/H(+) (TC 2.A.33) antiporter family.</text>
</comment>
<dbReference type="HAMAP" id="MF_01844">
    <property type="entry name" value="NhaA"/>
    <property type="match status" value="1"/>
</dbReference>
<feature type="transmembrane region" description="Helical" evidence="11">
    <location>
        <begin position="188"/>
        <end position="205"/>
    </location>
</feature>
<dbReference type="GO" id="GO:0006885">
    <property type="term" value="P:regulation of pH"/>
    <property type="evidence" value="ECO:0007669"/>
    <property type="project" value="UniProtKB-UniRule"/>
</dbReference>
<dbReference type="InterPro" id="IPR004670">
    <property type="entry name" value="NhaA"/>
</dbReference>
<evidence type="ECO:0000256" key="4">
    <source>
        <dbReference type="ARBA" id="ARBA00022475"/>
    </source>
</evidence>
<evidence type="ECO:0000256" key="11">
    <source>
        <dbReference type="HAMAP-Rule" id="MF_01844"/>
    </source>
</evidence>
<dbReference type="Gene3D" id="1.20.1530.10">
    <property type="entry name" value="Na+/H+ antiporter like domain"/>
    <property type="match status" value="1"/>
</dbReference>
<reference evidence="12" key="1">
    <citation type="submission" date="2024-02" db="EMBL/GenBank/DDBJ databases">
        <title>Tomenella chthoni gen. nov. sp. nov., a member of the family Jonesiaceae isolated from bat guano.</title>
        <authorList>
            <person name="Miller S.L."/>
            <person name="King J."/>
            <person name="Sankaranarayanan K."/>
            <person name="Lawson P.A."/>
        </authorList>
    </citation>
    <scope>NUCLEOTIDE SEQUENCE</scope>
    <source>
        <strain evidence="12">BS-20</strain>
    </source>
</reference>
<keyword evidence="4 11" id="KW-1003">Cell membrane</keyword>
<dbReference type="Pfam" id="PF06965">
    <property type="entry name" value="Na_H_antiport_1"/>
    <property type="match status" value="1"/>
</dbReference>
<evidence type="ECO:0000256" key="1">
    <source>
        <dbReference type="ARBA" id="ARBA00004429"/>
    </source>
</evidence>
<dbReference type="PANTHER" id="PTHR30341">
    <property type="entry name" value="SODIUM ION/PROTON ANTIPORTER NHAA-RELATED"/>
    <property type="match status" value="1"/>
</dbReference>
<gene>
    <name evidence="11 12" type="primary">nhaA</name>
    <name evidence="12" type="ORF">V5R04_13055</name>
</gene>
<feature type="transmembrane region" description="Helical" evidence="11">
    <location>
        <begin position="133"/>
        <end position="151"/>
    </location>
</feature>
<feature type="transmembrane region" description="Helical" evidence="11">
    <location>
        <begin position="212"/>
        <end position="228"/>
    </location>
</feature>
<feature type="transmembrane region" description="Helical" evidence="11">
    <location>
        <begin position="335"/>
        <end position="357"/>
    </location>
</feature>
<feature type="transmembrane region" description="Helical" evidence="11">
    <location>
        <begin position="263"/>
        <end position="287"/>
    </location>
</feature>
<comment type="function">
    <text evidence="11">Na(+)/H(+) antiporter that extrudes sodium in exchange for external protons.</text>
</comment>
<proteinExistence type="inferred from homology"/>
<evidence type="ECO:0000256" key="7">
    <source>
        <dbReference type="ARBA" id="ARBA00023053"/>
    </source>
</evidence>
<accession>A0AAU7DUK0</accession>
<dbReference type="PANTHER" id="PTHR30341:SF0">
    <property type="entry name" value="NA(+)_H(+) ANTIPORTER NHAA"/>
    <property type="match status" value="1"/>
</dbReference>
<comment type="subcellular location">
    <subcellularLocation>
        <location evidence="1">Cell inner membrane</location>
        <topology evidence="1">Multi-pass membrane protein</topology>
    </subcellularLocation>
    <subcellularLocation>
        <location evidence="11">Cell membrane</location>
        <topology evidence="11">Multi-pass membrane protein</topology>
    </subcellularLocation>
</comment>
<evidence type="ECO:0000256" key="10">
    <source>
        <dbReference type="ARBA" id="ARBA00023201"/>
    </source>
</evidence>
<dbReference type="InterPro" id="IPR023171">
    <property type="entry name" value="Na/H_antiporter_dom_sf"/>
</dbReference>
<feature type="transmembrane region" description="Helical" evidence="11">
    <location>
        <begin position="158"/>
        <end position="182"/>
    </location>
</feature>